<reference evidence="2 3" key="1">
    <citation type="submission" date="2023-08" db="EMBL/GenBank/DDBJ databases">
        <title>A Necator americanus chromosomal reference genome.</title>
        <authorList>
            <person name="Ilik V."/>
            <person name="Petrzelkova K.J."/>
            <person name="Pardy F."/>
            <person name="Fuh T."/>
            <person name="Niatou-Singa F.S."/>
            <person name="Gouil Q."/>
            <person name="Baker L."/>
            <person name="Ritchie M.E."/>
            <person name="Jex A.R."/>
            <person name="Gazzola D."/>
            <person name="Li H."/>
            <person name="Toshio Fujiwara R."/>
            <person name="Zhan B."/>
            <person name="Aroian R.V."/>
            <person name="Pafco B."/>
            <person name="Schwarz E.M."/>
        </authorList>
    </citation>
    <scope>NUCLEOTIDE SEQUENCE [LARGE SCALE GENOMIC DNA]</scope>
    <source>
        <strain evidence="2 3">Aroian</strain>
        <tissue evidence="2">Whole animal</tissue>
    </source>
</reference>
<gene>
    <name evidence="2" type="primary">Necator_chrX.g23586</name>
    <name evidence="2" type="ORF">RB195_023422</name>
</gene>
<dbReference type="Proteomes" id="UP001303046">
    <property type="component" value="Unassembled WGS sequence"/>
</dbReference>
<name>A0ABR1EJB8_NECAM</name>
<sequence>MNINNLLPTSHKITDSFGVELRRLGGEESPKVIFEVVTIDHRNASLPGDAEAIGGDASRSEPGPGWTVSAVELPIRAPEFSGKSSSRCEGARYRAAGERCRASGAPCGSVFAVERNRPRQ</sequence>
<accession>A0ABR1EJB8</accession>
<organism evidence="2 3">
    <name type="scientific">Necator americanus</name>
    <name type="common">Human hookworm</name>
    <dbReference type="NCBI Taxonomy" id="51031"/>
    <lineage>
        <taxon>Eukaryota</taxon>
        <taxon>Metazoa</taxon>
        <taxon>Ecdysozoa</taxon>
        <taxon>Nematoda</taxon>
        <taxon>Chromadorea</taxon>
        <taxon>Rhabditida</taxon>
        <taxon>Rhabditina</taxon>
        <taxon>Rhabditomorpha</taxon>
        <taxon>Strongyloidea</taxon>
        <taxon>Ancylostomatidae</taxon>
        <taxon>Bunostominae</taxon>
        <taxon>Necator</taxon>
    </lineage>
</organism>
<evidence type="ECO:0000313" key="2">
    <source>
        <dbReference type="EMBL" id="KAK6762700.1"/>
    </source>
</evidence>
<dbReference type="EMBL" id="JAVFWL010000006">
    <property type="protein sequence ID" value="KAK6762700.1"/>
    <property type="molecule type" value="Genomic_DNA"/>
</dbReference>
<evidence type="ECO:0000313" key="3">
    <source>
        <dbReference type="Proteomes" id="UP001303046"/>
    </source>
</evidence>
<keyword evidence="3" id="KW-1185">Reference proteome</keyword>
<feature type="region of interest" description="Disordered" evidence="1">
    <location>
        <begin position="46"/>
        <end position="65"/>
    </location>
</feature>
<protein>
    <submittedName>
        <fullName evidence="2">Uncharacterized protein</fullName>
    </submittedName>
</protein>
<comment type="caution">
    <text evidence="2">The sequence shown here is derived from an EMBL/GenBank/DDBJ whole genome shotgun (WGS) entry which is preliminary data.</text>
</comment>
<evidence type="ECO:0000256" key="1">
    <source>
        <dbReference type="SAM" id="MobiDB-lite"/>
    </source>
</evidence>
<proteinExistence type="predicted"/>